<dbReference type="AlphaFoldDB" id="A0A4C1W236"/>
<dbReference type="Proteomes" id="UP000299102">
    <property type="component" value="Unassembled WGS sequence"/>
</dbReference>
<organism evidence="2 3">
    <name type="scientific">Eumeta variegata</name>
    <name type="common">Bagworm moth</name>
    <name type="synonym">Eumeta japonica</name>
    <dbReference type="NCBI Taxonomy" id="151549"/>
    <lineage>
        <taxon>Eukaryota</taxon>
        <taxon>Metazoa</taxon>
        <taxon>Ecdysozoa</taxon>
        <taxon>Arthropoda</taxon>
        <taxon>Hexapoda</taxon>
        <taxon>Insecta</taxon>
        <taxon>Pterygota</taxon>
        <taxon>Neoptera</taxon>
        <taxon>Endopterygota</taxon>
        <taxon>Lepidoptera</taxon>
        <taxon>Glossata</taxon>
        <taxon>Ditrysia</taxon>
        <taxon>Tineoidea</taxon>
        <taxon>Psychidae</taxon>
        <taxon>Oiketicinae</taxon>
        <taxon>Eumeta</taxon>
    </lineage>
</organism>
<name>A0A4C1W236_EUMVA</name>
<sequence length="75" mass="7979">MIDAAGAARPRRRTSRGSPLMRSEHETSPGNARGLVLTHGGRRRAPDGLDCLIDEVARYKSSGAESSPPPARAAR</sequence>
<reference evidence="2 3" key="1">
    <citation type="journal article" date="2019" name="Commun. Biol.">
        <title>The bagworm genome reveals a unique fibroin gene that provides high tensile strength.</title>
        <authorList>
            <person name="Kono N."/>
            <person name="Nakamura H."/>
            <person name="Ohtoshi R."/>
            <person name="Tomita M."/>
            <person name="Numata K."/>
            <person name="Arakawa K."/>
        </authorList>
    </citation>
    <scope>NUCLEOTIDE SEQUENCE [LARGE SCALE GENOMIC DNA]</scope>
</reference>
<evidence type="ECO:0000313" key="3">
    <source>
        <dbReference type="Proteomes" id="UP000299102"/>
    </source>
</evidence>
<protein>
    <submittedName>
        <fullName evidence="2">Uncharacterized protein</fullName>
    </submittedName>
</protein>
<feature type="region of interest" description="Disordered" evidence="1">
    <location>
        <begin position="1"/>
        <end position="47"/>
    </location>
</feature>
<keyword evidence="3" id="KW-1185">Reference proteome</keyword>
<accession>A0A4C1W236</accession>
<proteinExistence type="predicted"/>
<evidence type="ECO:0000256" key="1">
    <source>
        <dbReference type="SAM" id="MobiDB-lite"/>
    </source>
</evidence>
<evidence type="ECO:0000313" key="2">
    <source>
        <dbReference type="EMBL" id="GBP44244.1"/>
    </source>
</evidence>
<dbReference type="EMBL" id="BGZK01000449">
    <property type="protein sequence ID" value="GBP44244.1"/>
    <property type="molecule type" value="Genomic_DNA"/>
</dbReference>
<comment type="caution">
    <text evidence="2">The sequence shown here is derived from an EMBL/GenBank/DDBJ whole genome shotgun (WGS) entry which is preliminary data.</text>
</comment>
<gene>
    <name evidence="2" type="ORF">EVAR_22128_1</name>
</gene>